<dbReference type="PROSITE" id="PS50850">
    <property type="entry name" value="MFS"/>
    <property type="match status" value="1"/>
</dbReference>
<comment type="caution">
    <text evidence="10">The sequence shown here is derived from an EMBL/GenBank/DDBJ whole genome shotgun (WGS) entry which is preliminary data.</text>
</comment>
<evidence type="ECO:0000256" key="6">
    <source>
        <dbReference type="ARBA" id="ARBA00023136"/>
    </source>
</evidence>
<accession>A0A5M9MYB4</accession>
<dbReference type="SUPFAM" id="SSF103473">
    <property type="entry name" value="MFS general substrate transporter"/>
    <property type="match status" value="1"/>
</dbReference>
<evidence type="ECO:0000256" key="4">
    <source>
        <dbReference type="ARBA" id="ARBA00022692"/>
    </source>
</evidence>
<feature type="region of interest" description="Disordered" evidence="7">
    <location>
        <begin position="1"/>
        <end position="36"/>
    </location>
</feature>
<feature type="transmembrane region" description="Helical" evidence="8">
    <location>
        <begin position="313"/>
        <end position="332"/>
    </location>
</feature>
<dbReference type="RefSeq" id="XP_033431463.1">
    <property type="nucleotide sequence ID" value="XM_033565706.1"/>
</dbReference>
<dbReference type="InterPro" id="IPR050327">
    <property type="entry name" value="Proton-linked_MCT"/>
</dbReference>
<dbReference type="GO" id="GO:0022857">
    <property type="term" value="F:transmembrane transporter activity"/>
    <property type="evidence" value="ECO:0007669"/>
    <property type="project" value="InterPro"/>
</dbReference>
<proteinExistence type="inferred from homology"/>
<dbReference type="Gene3D" id="1.20.1250.20">
    <property type="entry name" value="MFS general substrate transporter like domains"/>
    <property type="match status" value="2"/>
</dbReference>
<feature type="transmembrane region" description="Helical" evidence="8">
    <location>
        <begin position="114"/>
        <end position="133"/>
    </location>
</feature>
<keyword evidence="3" id="KW-0813">Transport</keyword>
<feature type="transmembrane region" description="Helical" evidence="8">
    <location>
        <begin position="84"/>
        <end position="102"/>
    </location>
</feature>
<dbReference type="InterPro" id="IPR036259">
    <property type="entry name" value="MFS_trans_sf"/>
</dbReference>
<evidence type="ECO:0000256" key="7">
    <source>
        <dbReference type="SAM" id="MobiDB-lite"/>
    </source>
</evidence>
<dbReference type="PANTHER" id="PTHR11360:SF224">
    <property type="entry name" value="MAJOR FACILITATOR SUPERFAMILY (MFS) PROFILE DOMAIN-CONTAINING PROTEIN-RELATED"/>
    <property type="match status" value="1"/>
</dbReference>
<sequence>MSTATTAQLDRSEPPPRPSVNYQSDPAKSEPSDTGIPPQNGVRAWLVVLGGFCCLFVSFGWVNCIGIFQGYYETHQLKTYNSSTVSWITSLEVFFMFLGGPFIGKVLDSYGPPWLLLVGTFLHVFGLMMASLSTKYYQFLLSQGICSSIGASMCFYVALGATPGWFTKHQALATGIVTSGSSLGGVIFPIMINKLLPQVDFPWSMRISAFLILGLLVVANLVIRTRLPPPRNVGGIQDYLEPFQDLKFIIVSIGTLLFSFGLFTPVNYLVAEAEHLGMSQDMAVYTVAIFNGASLFGRTIPNYLADRFGRFNIMLIMSCIASICILAIYIPVTSNTGIIVFASVFGFASGAFVSLAPTIMAQISPLGKVGQRIGTMYGMASLGALFGSPIGGALIKSWGGSYTGMIVFSGVMEFGGFLSFAIARYLQSGIALVKV</sequence>
<feature type="transmembrane region" description="Helical" evidence="8">
    <location>
        <begin position="248"/>
        <end position="270"/>
    </location>
</feature>
<dbReference type="CDD" id="cd17352">
    <property type="entry name" value="MFS_MCT_SLC16"/>
    <property type="match status" value="1"/>
</dbReference>
<dbReference type="InterPro" id="IPR011701">
    <property type="entry name" value="MFS"/>
</dbReference>
<name>A0A5M9MYB4_9EURO</name>
<evidence type="ECO:0000313" key="10">
    <source>
        <dbReference type="EMBL" id="KAA8652102.1"/>
    </source>
</evidence>
<feature type="transmembrane region" description="Helical" evidence="8">
    <location>
        <begin position="373"/>
        <end position="395"/>
    </location>
</feature>
<feature type="transmembrane region" description="Helical" evidence="8">
    <location>
        <begin position="44"/>
        <end position="72"/>
    </location>
</feature>
<comment type="subcellular location">
    <subcellularLocation>
        <location evidence="1">Membrane</location>
        <topology evidence="1">Multi-pass membrane protein</topology>
    </subcellularLocation>
</comment>
<gene>
    <name evidence="10" type="ORF">ATNIH1004_001006</name>
</gene>
<organism evidence="10 11">
    <name type="scientific">Aspergillus tanneri</name>
    <dbReference type="NCBI Taxonomy" id="1220188"/>
    <lineage>
        <taxon>Eukaryota</taxon>
        <taxon>Fungi</taxon>
        <taxon>Dikarya</taxon>
        <taxon>Ascomycota</taxon>
        <taxon>Pezizomycotina</taxon>
        <taxon>Eurotiomycetes</taxon>
        <taxon>Eurotiomycetidae</taxon>
        <taxon>Eurotiales</taxon>
        <taxon>Aspergillaceae</taxon>
        <taxon>Aspergillus</taxon>
        <taxon>Aspergillus subgen. Circumdati</taxon>
    </lineage>
</organism>
<feature type="transmembrane region" description="Helical" evidence="8">
    <location>
        <begin position="282"/>
        <end position="301"/>
    </location>
</feature>
<feature type="transmembrane region" description="Helical" evidence="8">
    <location>
        <begin position="139"/>
        <end position="159"/>
    </location>
</feature>
<dbReference type="GeneID" id="54323708"/>
<evidence type="ECO:0000256" key="5">
    <source>
        <dbReference type="ARBA" id="ARBA00022989"/>
    </source>
</evidence>
<feature type="transmembrane region" description="Helical" evidence="8">
    <location>
        <begin position="203"/>
        <end position="223"/>
    </location>
</feature>
<evidence type="ECO:0000313" key="11">
    <source>
        <dbReference type="Proteomes" id="UP000324241"/>
    </source>
</evidence>
<keyword evidence="4 8" id="KW-0812">Transmembrane</keyword>
<evidence type="ECO:0000256" key="8">
    <source>
        <dbReference type="SAM" id="Phobius"/>
    </source>
</evidence>
<feature type="domain" description="Major facilitator superfamily (MFS) profile" evidence="9">
    <location>
        <begin position="247"/>
        <end position="435"/>
    </location>
</feature>
<evidence type="ECO:0000256" key="2">
    <source>
        <dbReference type="ARBA" id="ARBA00006727"/>
    </source>
</evidence>
<evidence type="ECO:0000256" key="3">
    <source>
        <dbReference type="ARBA" id="ARBA00022448"/>
    </source>
</evidence>
<dbReference type="Proteomes" id="UP000324241">
    <property type="component" value="Unassembled WGS sequence"/>
</dbReference>
<dbReference type="InterPro" id="IPR020846">
    <property type="entry name" value="MFS_dom"/>
</dbReference>
<dbReference type="OrthoDB" id="5667at2759"/>
<feature type="transmembrane region" description="Helical" evidence="8">
    <location>
        <begin position="171"/>
        <end position="191"/>
    </location>
</feature>
<dbReference type="VEuPathDB" id="FungiDB:EYZ11_005182"/>
<evidence type="ECO:0000259" key="9">
    <source>
        <dbReference type="PROSITE" id="PS50850"/>
    </source>
</evidence>
<dbReference type="EMBL" id="QUQM01000002">
    <property type="protein sequence ID" value="KAA8652102.1"/>
    <property type="molecule type" value="Genomic_DNA"/>
</dbReference>
<reference evidence="10 11" key="1">
    <citation type="submission" date="2019-08" db="EMBL/GenBank/DDBJ databases">
        <title>The genome sequence of a newly discovered highly antifungal drug resistant Aspergillus species, Aspergillus tanneri NIH 1004.</title>
        <authorList>
            <person name="Mounaud S."/>
            <person name="Singh I."/>
            <person name="Joardar V."/>
            <person name="Pakala S."/>
            <person name="Pakala S."/>
            <person name="Venepally P."/>
            <person name="Chung J.K."/>
            <person name="Losada L."/>
            <person name="Nierman W.C."/>
        </authorList>
    </citation>
    <scope>NUCLEOTIDE SEQUENCE [LARGE SCALE GENOMIC DNA]</scope>
    <source>
        <strain evidence="10 11">NIH1004</strain>
    </source>
</reference>
<dbReference type="GO" id="GO:0016020">
    <property type="term" value="C:membrane"/>
    <property type="evidence" value="ECO:0007669"/>
    <property type="project" value="UniProtKB-SubCell"/>
</dbReference>
<dbReference type="Pfam" id="PF07690">
    <property type="entry name" value="MFS_1"/>
    <property type="match status" value="1"/>
</dbReference>
<dbReference type="PANTHER" id="PTHR11360">
    <property type="entry name" value="MONOCARBOXYLATE TRANSPORTER"/>
    <property type="match status" value="1"/>
</dbReference>
<evidence type="ECO:0000256" key="1">
    <source>
        <dbReference type="ARBA" id="ARBA00004141"/>
    </source>
</evidence>
<protein>
    <recommendedName>
        <fullName evidence="9">Major facilitator superfamily (MFS) profile domain-containing protein</fullName>
    </recommendedName>
</protein>
<dbReference type="AlphaFoldDB" id="A0A5M9MYB4"/>
<keyword evidence="6 8" id="KW-0472">Membrane</keyword>
<comment type="similarity">
    <text evidence="2">Belongs to the major facilitator superfamily. Monocarboxylate porter (TC 2.A.1.13) family.</text>
</comment>
<feature type="transmembrane region" description="Helical" evidence="8">
    <location>
        <begin position="401"/>
        <end position="426"/>
    </location>
</feature>
<feature type="transmembrane region" description="Helical" evidence="8">
    <location>
        <begin position="338"/>
        <end position="361"/>
    </location>
</feature>
<keyword evidence="5 8" id="KW-1133">Transmembrane helix</keyword>